<accession>A0A0W8FFK3</accession>
<name>A0A0W8FFK3_9ZZZZ</name>
<reference evidence="2" key="1">
    <citation type="journal article" date="2015" name="Proc. Natl. Acad. Sci. U.S.A.">
        <title>Networks of energetic and metabolic interactions define dynamics in microbial communities.</title>
        <authorList>
            <person name="Embree M."/>
            <person name="Liu J.K."/>
            <person name="Al-Bassam M.M."/>
            <person name="Zengler K."/>
        </authorList>
    </citation>
    <scope>NUCLEOTIDE SEQUENCE</scope>
</reference>
<comment type="caution">
    <text evidence="2">The sequence shown here is derived from an EMBL/GenBank/DDBJ whole genome shotgun (WGS) entry which is preliminary data.</text>
</comment>
<dbReference type="AlphaFoldDB" id="A0A0W8FFK3"/>
<protein>
    <recommendedName>
        <fullName evidence="1">Nitrogenase/oxidoreductase component 1 domain-containing protein</fullName>
    </recommendedName>
</protein>
<dbReference type="SUPFAM" id="SSF53807">
    <property type="entry name" value="Helical backbone' metal receptor"/>
    <property type="match status" value="1"/>
</dbReference>
<dbReference type="Gene3D" id="3.40.50.1980">
    <property type="entry name" value="Nitrogenase molybdenum iron protein domain"/>
    <property type="match status" value="3"/>
</dbReference>
<dbReference type="GO" id="GO:0016491">
    <property type="term" value="F:oxidoreductase activity"/>
    <property type="evidence" value="ECO:0007669"/>
    <property type="project" value="InterPro"/>
</dbReference>
<proteinExistence type="predicted"/>
<dbReference type="InterPro" id="IPR000510">
    <property type="entry name" value="Nase/OxRdtase_comp1"/>
</dbReference>
<organism evidence="2">
    <name type="scientific">hydrocarbon metagenome</name>
    <dbReference type="NCBI Taxonomy" id="938273"/>
    <lineage>
        <taxon>unclassified sequences</taxon>
        <taxon>metagenomes</taxon>
        <taxon>ecological metagenomes</taxon>
    </lineage>
</organism>
<dbReference type="PANTHER" id="PTHR42956">
    <property type="entry name" value="NITROGENASE IRON-MOLYBDENUM COFACTOR BIOSYNTHESIS PROTEIN NIFE"/>
    <property type="match status" value="1"/>
</dbReference>
<gene>
    <name evidence="2" type="ORF">ASZ90_010650</name>
</gene>
<sequence>MEQGNKAPRTAPSPPEKCTDPYLRCAFNGAAQTALGVSGSALLAHSPQGCEYLVNNAFTSQECDYMETVTLCTKLCVDEIVHGGEDLLARTIREAKELPISALFVLSACGPEIVGDDINAVCETLQPEVKFRLVPIECAGFRGSQYDGIDIALDTILKRLVQGSGKKIPDSVCLIAPHANANPTWTADLAWVKQVLTRLGIRIVATLTHRTPLSEIERAASAETSLLLSHDAGQKAADYLSDAYGIEQICRGIPLPIGMTNTQRWLTALGERFDVLSTAEDMVAEGERMVTATCRRKWPMARFLYRTPAAIIADATIGIPLVRFVTEEMEMTPELIALYTSQRPVRELLEQELKSLNLSPRIAYGTDVYRTRSSLLEVQPRVVFGSTIERHAARGLPVAYIVEVVRLMRLFRMINREYFGYTGILNLFECVQNEWIIGWRSKERRYEAKW</sequence>
<feature type="domain" description="Nitrogenase/oxidoreductase component 1" evidence="1">
    <location>
        <begin position="25"/>
        <end position="434"/>
    </location>
</feature>
<evidence type="ECO:0000259" key="1">
    <source>
        <dbReference type="Pfam" id="PF00148"/>
    </source>
</evidence>
<dbReference type="EMBL" id="LNQE01001271">
    <property type="protein sequence ID" value="KUG19626.1"/>
    <property type="molecule type" value="Genomic_DNA"/>
</dbReference>
<evidence type="ECO:0000313" key="2">
    <source>
        <dbReference type="EMBL" id="KUG19626.1"/>
    </source>
</evidence>
<dbReference type="InterPro" id="IPR049939">
    <property type="entry name" value="NifE-like"/>
</dbReference>
<dbReference type="PANTHER" id="PTHR42956:SF1">
    <property type="entry name" value="NITROGENASE IRON-MOLYBDENUM COFACTOR BIOSYNTHESIS PROTEIN NIFE"/>
    <property type="match status" value="1"/>
</dbReference>
<dbReference type="Pfam" id="PF00148">
    <property type="entry name" value="Oxidored_nitro"/>
    <property type="match status" value="1"/>
</dbReference>